<dbReference type="HOGENOM" id="CLU_054474_0_0_1"/>
<feature type="compositionally biased region" description="Basic and acidic residues" evidence="1">
    <location>
        <begin position="294"/>
        <end position="305"/>
    </location>
</feature>
<name>A0A0E0P7D7_ORYRU</name>
<reference evidence="2" key="2">
    <citation type="submission" date="2015-06" db="UniProtKB">
        <authorList>
            <consortium name="EnsemblPlants"/>
        </authorList>
    </citation>
    <scope>IDENTIFICATION</scope>
</reference>
<evidence type="ECO:0000313" key="3">
    <source>
        <dbReference type="Proteomes" id="UP000008022"/>
    </source>
</evidence>
<reference evidence="3" key="1">
    <citation type="submission" date="2013-06" db="EMBL/GenBank/DDBJ databases">
        <authorList>
            <person name="Zhao Q."/>
        </authorList>
    </citation>
    <scope>NUCLEOTIDE SEQUENCE</scope>
    <source>
        <strain evidence="3">cv. W1943</strain>
    </source>
</reference>
<feature type="region of interest" description="Disordered" evidence="1">
    <location>
        <begin position="1"/>
        <end position="22"/>
    </location>
</feature>
<dbReference type="OMA" id="TIRIEVW"/>
<keyword evidence="3" id="KW-1185">Reference proteome</keyword>
<evidence type="ECO:0000256" key="1">
    <source>
        <dbReference type="SAM" id="MobiDB-lite"/>
    </source>
</evidence>
<dbReference type="Gramene" id="ORUFI04G08790.1">
    <property type="protein sequence ID" value="ORUFI04G08790.1"/>
    <property type="gene ID" value="ORUFI04G08790"/>
</dbReference>
<organism evidence="2 3">
    <name type="scientific">Oryza rufipogon</name>
    <name type="common">Brownbeard rice</name>
    <name type="synonym">Asian wild rice</name>
    <dbReference type="NCBI Taxonomy" id="4529"/>
    <lineage>
        <taxon>Eukaryota</taxon>
        <taxon>Viridiplantae</taxon>
        <taxon>Streptophyta</taxon>
        <taxon>Embryophyta</taxon>
        <taxon>Tracheophyta</taxon>
        <taxon>Spermatophyta</taxon>
        <taxon>Magnoliopsida</taxon>
        <taxon>Liliopsida</taxon>
        <taxon>Poales</taxon>
        <taxon>Poaceae</taxon>
        <taxon>BOP clade</taxon>
        <taxon>Oryzoideae</taxon>
        <taxon>Oryzeae</taxon>
        <taxon>Oryzinae</taxon>
        <taxon>Oryza</taxon>
    </lineage>
</organism>
<feature type="region of interest" description="Disordered" evidence="1">
    <location>
        <begin position="283"/>
        <end position="305"/>
    </location>
</feature>
<dbReference type="EnsemblPlants" id="ORUFI04G08790.1">
    <property type="protein sequence ID" value="ORUFI04G08790.1"/>
    <property type="gene ID" value="ORUFI04G08790"/>
</dbReference>
<dbReference type="AlphaFoldDB" id="A0A0E0P7D7"/>
<accession>A0A0E0P7D7</accession>
<dbReference type="Proteomes" id="UP000008022">
    <property type="component" value="Unassembled WGS sequence"/>
</dbReference>
<proteinExistence type="predicted"/>
<sequence length="418" mass="40043">MSDSGKAALPGGGMSIPGVDATGGEEVVGGGAGLPGGGVWLLGGDTVVPGVDATGGEEVVGGGARLPGGGVWLPGGDTVVPGGGALAAGVGLLGGGALAAGAAVPGGAVSAASAAVPGVDATGGEEVAGGGASVLGGGAGLPGSGALAAGVRAVVPDVDATGGEVVAAGGSVSAAGAAVPGDGASAVGVCTTASTHWGRLAGDGEPALLLVRRGGRRRAGPLCEHAAAAAGAAYDDVVGVYRGFMRSRTCAFLVIHRAPLEPRVRCPYCGARVWSMTTVGLTRLSSSSSSNGERSADSDSNHSNDETFATADVSLPLPLAGRVWWGRSVTPTTVGGGGAARITQSPKANCAVCCGGRGNSEASTTIRIEVWGARSSTSTLGLVLLGFTTNGSTSGIVNRERPYGRRKVLTGGFLVAKG</sequence>
<dbReference type="eggNOG" id="KOG1571">
    <property type="taxonomic scope" value="Eukaryota"/>
</dbReference>
<evidence type="ECO:0000313" key="2">
    <source>
        <dbReference type="EnsemblPlants" id="ORUFI04G08790.1"/>
    </source>
</evidence>
<protein>
    <submittedName>
        <fullName evidence="2">Uncharacterized protein</fullName>
    </submittedName>
</protein>
<dbReference type="STRING" id="4529.A0A0E0P7D7"/>